<gene>
    <name evidence="3" type="ORF">GALMADRAFT_205037</name>
</gene>
<dbReference type="EMBL" id="KL142367">
    <property type="protein sequence ID" value="KDR85664.1"/>
    <property type="molecule type" value="Genomic_DNA"/>
</dbReference>
<name>A0A067U059_GALM3</name>
<evidence type="ECO:0000256" key="1">
    <source>
        <dbReference type="SAM" id="MobiDB-lite"/>
    </source>
</evidence>
<keyword evidence="4" id="KW-1185">Reference proteome</keyword>
<dbReference type="HOGENOM" id="CLU_741949_0_0_1"/>
<dbReference type="Proteomes" id="UP000027222">
    <property type="component" value="Unassembled WGS sequence"/>
</dbReference>
<sequence>MSIFLGKFGKPLFFRFTIFVGIIALVAFIIDLVLFFSLQKTLAGNGTVAIGIGTWFTLVACVMLLVGGCLFKVQANRISRGDLMLNQGRSDIELLRHTLLETLGSHTQQSQRLSETGNTPTPIREIVTSNFNTVDNRQPFSGQSQIIEADATLRPSTDNQKLRGILVKKSVPSIDSSKPARSPLASPSGYAPSSYRTYRSSSVFSTQTAENLSAELLDIPLSRASSNVRSASTRETSRRSTVELSRALSWTSARSRSRSKRPHKADAILRAMPSTSTLSSFINDLPPVPRVESAYHPYSIFTTGRGRVAAPPFPIPSGQRQELATGSDLVGPLKVRPFDDDITINGRKSLDDYSGSRATSVASVKTQFASNIA</sequence>
<dbReference type="AlphaFoldDB" id="A0A067U059"/>
<feature type="transmembrane region" description="Helical" evidence="2">
    <location>
        <begin position="48"/>
        <end position="71"/>
    </location>
</feature>
<dbReference type="STRING" id="685588.A0A067U059"/>
<evidence type="ECO:0000256" key="2">
    <source>
        <dbReference type="SAM" id="Phobius"/>
    </source>
</evidence>
<keyword evidence="2" id="KW-0812">Transmembrane</keyword>
<feature type="region of interest" description="Disordered" evidence="1">
    <location>
        <begin position="225"/>
        <end position="264"/>
    </location>
</feature>
<keyword evidence="2" id="KW-0472">Membrane</keyword>
<proteinExistence type="predicted"/>
<keyword evidence="2" id="KW-1133">Transmembrane helix</keyword>
<reference evidence="4" key="1">
    <citation type="journal article" date="2014" name="Proc. Natl. Acad. Sci. U.S.A.">
        <title>Extensive sampling of basidiomycete genomes demonstrates inadequacy of the white-rot/brown-rot paradigm for wood decay fungi.</title>
        <authorList>
            <person name="Riley R."/>
            <person name="Salamov A.A."/>
            <person name="Brown D.W."/>
            <person name="Nagy L.G."/>
            <person name="Floudas D."/>
            <person name="Held B.W."/>
            <person name="Levasseur A."/>
            <person name="Lombard V."/>
            <person name="Morin E."/>
            <person name="Otillar R."/>
            <person name="Lindquist E.A."/>
            <person name="Sun H."/>
            <person name="LaButti K.M."/>
            <person name="Schmutz J."/>
            <person name="Jabbour D."/>
            <person name="Luo H."/>
            <person name="Baker S.E."/>
            <person name="Pisabarro A.G."/>
            <person name="Walton J.D."/>
            <person name="Blanchette R.A."/>
            <person name="Henrissat B."/>
            <person name="Martin F."/>
            <person name="Cullen D."/>
            <person name="Hibbett D.S."/>
            <person name="Grigoriev I.V."/>
        </authorList>
    </citation>
    <scope>NUCLEOTIDE SEQUENCE [LARGE SCALE GENOMIC DNA]</scope>
    <source>
        <strain evidence="4">CBS 339.88</strain>
    </source>
</reference>
<protein>
    <submittedName>
        <fullName evidence="3">Uncharacterized protein</fullName>
    </submittedName>
</protein>
<feature type="region of interest" description="Disordered" evidence="1">
    <location>
        <begin position="173"/>
        <end position="196"/>
    </location>
</feature>
<evidence type="ECO:0000313" key="4">
    <source>
        <dbReference type="Proteomes" id="UP000027222"/>
    </source>
</evidence>
<evidence type="ECO:0000313" key="3">
    <source>
        <dbReference type="EMBL" id="KDR85664.1"/>
    </source>
</evidence>
<organism evidence="3 4">
    <name type="scientific">Galerina marginata (strain CBS 339.88)</name>
    <dbReference type="NCBI Taxonomy" id="685588"/>
    <lineage>
        <taxon>Eukaryota</taxon>
        <taxon>Fungi</taxon>
        <taxon>Dikarya</taxon>
        <taxon>Basidiomycota</taxon>
        <taxon>Agaricomycotina</taxon>
        <taxon>Agaricomycetes</taxon>
        <taxon>Agaricomycetidae</taxon>
        <taxon>Agaricales</taxon>
        <taxon>Agaricineae</taxon>
        <taxon>Strophariaceae</taxon>
        <taxon>Galerina</taxon>
    </lineage>
</organism>
<feature type="transmembrane region" description="Helical" evidence="2">
    <location>
        <begin position="12"/>
        <end position="36"/>
    </location>
</feature>
<accession>A0A067U059</accession>